<name>A0A1E8DZ59_9GAMM</name>
<reference evidence="1 2" key="1">
    <citation type="submission" date="2016-10" db="EMBL/GenBank/DDBJ databases">
        <title>Genome of airborne Acinetobacter sp. 5-2Ac02 in the hospital environment: Species near to Acinetobacter towneri.</title>
        <authorList>
            <person name="Barbosa B."/>
            <person name="Fernandez-Garcia L."/>
            <person name="Gato E."/>
            <person name="Leao R."/>
            <person name="Albano R."/>
            <person name="Fernandez B."/>
            <person name="Fernandez-Cuenca F."/>
            <person name="Marques E."/>
            <person name="Tomas M."/>
        </authorList>
    </citation>
    <scope>NUCLEOTIDE SEQUENCE [LARGE SCALE GENOMIC DNA]</scope>
    <source>
        <strain evidence="1 2">5-2Ac02</strain>
    </source>
</reference>
<comment type="caution">
    <text evidence="1">The sequence shown here is derived from an EMBL/GenBank/DDBJ whole genome shotgun (WGS) entry which is preliminary data.</text>
</comment>
<organism evidence="1 2">
    <name type="scientific">Acinetobacter towneri</name>
    <dbReference type="NCBI Taxonomy" id="202956"/>
    <lineage>
        <taxon>Bacteria</taxon>
        <taxon>Pseudomonadati</taxon>
        <taxon>Pseudomonadota</taxon>
        <taxon>Gammaproteobacteria</taxon>
        <taxon>Moraxellales</taxon>
        <taxon>Moraxellaceae</taxon>
        <taxon>Acinetobacter</taxon>
    </lineage>
</organism>
<protein>
    <submittedName>
        <fullName evidence="1">Uncharacterized protein</fullName>
    </submittedName>
</protein>
<dbReference type="EMBL" id="MKQS01000036">
    <property type="protein sequence ID" value="OFE42564.1"/>
    <property type="molecule type" value="Genomic_DNA"/>
</dbReference>
<accession>A0A1E8DZ59</accession>
<dbReference type="STRING" id="202956.BJN41_13720"/>
<dbReference type="AlphaFoldDB" id="A0A1E8DZ59"/>
<evidence type="ECO:0000313" key="1">
    <source>
        <dbReference type="EMBL" id="OFE42564.1"/>
    </source>
</evidence>
<evidence type="ECO:0000313" key="2">
    <source>
        <dbReference type="Proteomes" id="UP000186931"/>
    </source>
</evidence>
<proteinExistence type="predicted"/>
<sequence length="70" mass="8118">MKDLNINLMKANIRKHILKGRGIEFFNMQFNDCNQVLKSLSFPGIHPSQLCRVARIMMPTFKEEPPTISK</sequence>
<gene>
    <name evidence="1" type="ORF">BJN41_13720</name>
</gene>
<dbReference type="Proteomes" id="UP000186931">
    <property type="component" value="Unassembled WGS sequence"/>
</dbReference>